<dbReference type="EMBL" id="JAXCGZ010005821">
    <property type="protein sequence ID" value="KAK7080692.1"/>
    <property type="molecule type" value="Genomic_DNA"/>
</dbReference>
<comment type="caution">
    <text evidence="1">The sequence shown here is derived from an EMBL/GenBank/DDBJ whole genome shotgun (WGS) entry which is preliminary data.</text>
</comment>
<gene>
    <name evidence="1" type="ORF">SK128_013392</name>
</gene>
<keyword evidence="2" id="KW-1185">Reference proteome</keyword>
<dbReference type="Proteomes" id="UP001381693">
    <property type="component" value="Unassembled WGS sequence"/>
</dbReference>
<protein>
    <recommendedName>
        <fullName evidence="3">Dscam</fullName>
    </recommendedName>
</protein>
<accession>A0AAN9ADT0</accession>
<dbReference type="InterPro" id="IPR013783">
    <property type="entry name" value="Ig-like_fold"/>
</dbReference>
<feature type="non-terminal residue" evidence="1">
    <location>
        <position position="1"/>
    </location>
</feature>
<evidence type="ECO:0000313" key="2">
    <source>
        <dbReference type="Proteomes" id="UP001381693"/>
    </source>
</evidence>
<evidence type="ECO:0000313" key="1">
    <source>
        <dbReference type="EMBL" id="KAK7080692.1"/>
    </source>
</evidence>
<sequence>DVELTPNKSARVMMSGNNLVLQDLQRTSTGTYRCFAANSQGNATSNPVPLTVRRKLLLFCVAWTHMEYCTTLNHILHQFGIHTMRTQ</sequence>
<dbReference type="InterPro" id="IPR036179">
    <property type="entry name" value="Ig-like_dom_sf"/>
</dbReference>
<reference evidence="1 2" key="1">
    <citation type="submission" date="2023-11" db="EMBL/GenBank/DDBJ databases">
        <title>Halocaridina rubra genome assembly.</title>
        <authorList>
            <person name="Smith C."/>
        </authorList>
    </citation>
    <scope>NUCLEOTIDE SEQUENCE [LARGE SCALE GENOMIC DNA]</scope>
    <source>
        <strain evidence="1">EP-1</strain>
        <tissue evidence="1">Whole</tissue>
    </source>
</reference>
<dbReference type="Gene3D" id="2.60.40.10">
    <property type="entry name" value="Immunoglobulins"/>
    <property type="match status" value="1"/>
</dbReference>
<dbReference type="SUPFAM" id="SSF48726">
    <property type="entry name" value="Immunoglobulin"/>
    <property type="match status" value="1"/>
</dbReference>
<proteinExistence type="predicted"/>
<dbReference type="AlphaFoldDB" id="A0AAN9ADT0"/>
<evidence type="ECO:0008006" key="3">
    <source>
        <dbReference type="Google" id="ProtNLM"/>
    </source>
</evidence>
<organism evidence="1 2">
    <name type="scientific">Halocaridina rubra</name>
    <name type="common">Hawaiian red shrimp</name>
    <dbReference type="NCBI Taxonomy" id="373956"/>
    <lineage>
        <taxon>Eukaryota</taxon>
        <taxon>Metazoa</taxon>
        <taxon>Ecdysozoa</taxon>
        <taxon>Arthropoda</taxon>
        <taxon>Crustacea</taxon>
        <taxon>Multicrustacea</taxon>
        <taxon>Malacostraca</taxon>
        <taxon>Eumalacostraca</taxon>
        <taxon>Eucarida</taxon>
        <taxon>Decapoda</taxon>
        <taxon>Pleocyemata</taxon>
        <taxon>Caridea</taxon>
        <taxon>Atyoidea</taxon>
        <taxon>Atyidae</taxon>
        <taxon>Halocaridina</taxon>
    </lineage>
</organism>
<name>A0AAN9ADT0_HALRR</name>